<dbReference type="OrthoDB" id="3362968at2759"/>
<evidence type="ECO:0000313" key="1">
    <source>
        <dbReference type="EMBL" id="KZT62475.1"/>
    </source>
</evidence>
<dbReference type="Proteomes" id="UP000076842">
    <property type="component" value="Unassembled WGS sequence"/>
</dbReference>
<organism evidence="1 2">
    <name type="scientific">Calocera cornea HHB12733</name>
    <dbReference type="NCBI Taxonomy" id="1353952"/>
    <lineage>
        <taxon>Eukaryota</taxon>
        <taxon>Fungi</taxon>
        <taxon>Dikarya</taxon>
        <taxon>Basidiomycota</taxon>
        <taxon>Agaricomycotina</taxon>
        <taxon>Dacrymycetes</taxon>
        <taxon>Dacrymycetales</taxon>
        <taxon>Dacrymycetaceae</taxon>
        <taxon>Calocera</taxon>
    </lineage>
</organism>
<reference evidence="1 2" key="1">
    <citation type="journal article" date="2016" name="Mol. Biol. Evol.">
        <title>Comparative Genomics of Early-Diverging Mushroom-Forming Fungi Provides Insights into the Origins of Lignocellulose Decay Capabilities.</title>
        <authorList>
            <person name="Nagy L.G."/>
            <person name="Riley R."/>
            <person name="Tritt A."/>
            <person name="Adam C."/>
            <person name="Daum C."/>
            <person name="Floudas D."/>
            <person name="Sun H."/>
            <person name="Yadav J.S."/>
            <person name="Pangilinan J."/>
            <person name="Larsson K.H."/>
            <person name="Matsuura K."/>
            <person name="Barry K."/>
            <person name="Labutti K."/>
            <person name="Kuo R."/>
            <person name="Ohm R.A."/>
            <person name="Bhattacharya S.S."/>
            <person name="Shirouzu T."/>
            <person name="Yoshinaga Y."/>
            <person name="Martin F.M."/>
            <person name="Grigoriev I.V."/>
            <person name="Hibbett D.S."/>
        </authorList>
    </citation>
    <scope>NUCLEOTIDE SEQUENCE [LARGE SCALE GENOMIC DNA]</scope>
    <source>
        <strain evidence="1 2">HHB12733</strain>
    </source>
</reference>
<evidence type="ECO:0008006" key="3">
    <source>
        <dbReference type="Google" id="ProtNLM"/>
    </source>
</evidence>
<protein>
    <recommendedName>
        <fullName evidence="3">Ribosomal protein/NADH dehydrogenase domain-containing protein</fullName>
    </recommendedName>
</protein>
<evidence type="ECO:0000313" key="2">
    <source>
        <dbReference type="Proteomes" id="UP000076842"/>
    </source>
</evidence>
<dbReference type="EMBL" id="KV423916">
    <property type="protein sequence ID" value="KZT62475.1"/>
    <property type="molecule type" value="Genomic_DNA"/>
</dbReference>
<gene>
    <name evidence="1" type="ORF">CALCODRAFT_479072</name>
</gene>
<keyword evidence="2" id="KW-1185">Reference proteome</keyword>
<proteinExistence type="predicted"/>
<dbReference type="AlphaFoldDB" id="A0A165JZP4"/>
<name>A0A165JZP4_9BASI</name>
<accession>A0A165JZP4</accession>
<dbReference type="InParanoid" id="A0A165JZP4"/>
<sequence length="156" mass="17285">MTSVFRSAASAAKPTETRVYKPSTLALALKKLSPPVPLKKDVGLRHVKLVYQKDVHASARHFARDLYPRVVYSNPHIKFAVDRLPLSEDKSSIPPPEWVLSFKGGIEKRLPLAGMLPTGVMRALVDEVGAVRFEGGLAKIHKETATKPEPEPEPEW</sequence>